<dbReference type="SUPFAM" id="SSF47794">
    <property type="entry name" value="Rad51 N-terminal domain-like"/>
    <property type="match status" value="1"/>
</dbReference>
<dbReference type="AlphaFoldDB" id="B6AFK7"/>
<keyword evidence="2" id="KW-1185">Reference proteome</keyword>
<dbReference type="OMA" id="CKNYASH"/>
<dbReference type="Gene3D" id="1.10.150.20">
    <property type="entry name" value="5' to 3' exonuclease, C-terminal subdomain"/>
    <property type="match status" value="1"/>
</dbReference>
<dbReference type="GO" id="GO:0000166">
    <property type="term" value="F:nucleotide binding"/>
    <property type="evidence" value="ECO:0007669"/>
    <property type="project" value="InterPro"/>
</dbReference>
<dbReference type="RefSeq" id="XP_002141347.1">
    <property type="nucleotide sequence ID" value="XM_002141311.1"/>
</dbReference>
<dbReference type="InterPro" id="IPR010995">
    <property type="entry name" value="DNA_repair_Rad51/TF_NusA_a-hlx"/>
</dbReference>
<sequence length="189" mass="21913">MENRIEVRKAALEKISERLLQEFDESEPENIPYFIVDFLCKNYGDYLCGFAKIWNGEFDFEQERLAVIDFFRSQLINMQVTADFISAGYDTLESLCTVTPDDLANIEKFSESSWLPGHKIRLQQIFSDIVSRVQQWRDERERALQKPCQHQCTTRMVNMSGTTPKLPVLTGNPSTSYCMSSLSQSIPRY</sequence>
<dbReference type="VEuPathDB" id="CryptoDB:CMU_033830"/>
<dbReference type="Proteomes" id="UP000001460">
    <property type="component" value="Unassembled WGS sequence"/>
</dbReference>
<dbReference type="EMBL" id="DS989731">
    <property type="protein sequence ID" value="EEA06998.1"/>
    <property type="molecule type" value="Genomic_DNA"/>
</dbReference>
<dbReference type="eggNOG" id="ENOG502S0CT">
    <property type="taxonomic scope" value="Eukaryota"/>
</dbReference>
<dbReference type="OrthoDB" id="445338at2759"/>
<organism evidence="1 2">
    <name type="scientific">Cryptosporidium muris (strain RN66)</name>
    <dbReference type="NCBI Taxonomy" id="441375"/>
    <lineage>
        <taxon>Eukaryota</taxon>
        <taxon>Sar</taxon>
        <taxon>Alveolata</taxon>
        <taxon>Apicomplexa</taxon>
        <taxon>Conoidasida</taxon>
        <taxon>Coccidia</taxon>
        <taxon>Eucoccidiorida</taxon>
        <taxon>Eimeriorina</taxon>
        <taxon>Cryptosporidiidae</taxon>
        <taxon>Cryptosporidium</taxon>
    </lineage>
</organism>
<evidence type="ECO:0000313" key="1">
    <source>
        <dbReference type="EMBL" id="EEA06998.1"/>
    </source>
</evidence>
<dbReference type="GeneID" id="6996508"/>
<proteinExistence type="predicted"/>
<evidence type="ECO:0000313" key="2">
    <source>
        <dbReference type="Proteomes" id="UP000001460"/>
    </source>
</evidence>
<accession>B6AFK7</accession>
<protein>
    <submittedName>
        <fullName evidence="1">Uncharacterized protein</fullName>
    </submittedName>
</protein>
<reference evidence="1" key="1">
    <citation type="submission" date="2008-06" db="EMBL/GenBank/DDBJ databases">
        <authorList>
            <person name="Lorenzi H."/>
            <person name="Inman J."/>
            <person name="Miller J."/>
            <person name="Schobel S."/>
            <person name="Amedeo P."/>
            <person name="Caler E.V."/>
            <person name="da Silva J."/>
        </authorList>
    </citation>
    <scope>NUCLEOTIDE SEQUENCE [LARGE SCALE GENOMIC DNA]</scope>
    <source>
        <strain evidence="1">RN66</strain>
    </source>
</reference>
<name>B6AFK7_CRYMR</name>
<gene>
    <name evidence="1" type="ORF">CMU_033830</name>
</gene>